<protein>
    <submittedName>
        <fullName evidence="1">Uncharacterized protein</fullName>
    </submittedName>
</protein>
<sequence length="76" mass="8707">MKASVDAISFTLDIRVHLAPLREVFDEFQRKVSELSPRITAKDTLRILLLGMTFGYLKVNSSLDDKLIQISLEDKR</sequence>
<evidence type="ECO:0000313" key="2">
    <source>
        <dbReference type="Proteomes" id="UP000230495"/>
    </source>
</evidence>
<name>A0A2J0PJH4_9ENTR</name>
<dbReference type="AlphaFoldDB" id="A0A2J0PJH4"/>
<reference evidence="1 2" key="1">
    <citation type="journal article" date="2017" name="J. Antimicrob. Chemother.">
        <title>Characterization of the population structure, drug resistance mechanisms and plasmids of the community-associated Enterobacter cloacae complex in China.</title>
        <authorList>
            <person name="Zhou K."/>
            <person name="Yu W."/>
            <person name="Cao X."/>
            <person name="Shen P."/>
            <person name="Lu H."/>
            <person name="Luo Q."/>
            <person name="Rossen J.W.A."/>
            <person name="Xiao Y."/>
        </authorList>
    </citation>
    <scope>NUCLEOTIDE SEQUENCE [LARGE SCALE GENOMIC DNA]</scope>
    <source>
        <strain evidence="1">ECC1097</strain>
    </source>
</reference>
<accession>A0A2J0PJH4</accession>
<gene>
    <name evidence="1" type="ORF">B9Q37_12495</name>
</gene>
<organism evidence="1">
    <name type="scientific">Enterobacter kobei</name>
    <dbReference type="NCBI Taxonomy" id="208224"/>
    <lineage>
        <taxon>Bacteria</taxon>
        <taxon>Pseudomonadati</taxon>
        <taxon>Pseudomonadota</taxon>
        <taxon>Gammaproteobacteria</taxon>
        <taxon>Enterobacterales</taxon>
        <taxon>Enterobacteriaceae</taxon>
        <taxon>Enterobacter</taxon>
        <taxon>Enterobacter cloacae complex</taxon>
    </lineage>
</organism>
<dbReference type="Proteomes" id="UP000230495">
    <property type="component" value="Unassembled WGS sequence"/>
</dbReference>
<proteinExistence type="predicted"/>
<comment type="caution">
    <text evidence="1">The sequence shown here is derived from an EMBL/GenBank/DDBJ whole genome shotgun (WGS) entry which is preliminary data.</text>
</comment>
<evidence type="ECO:0000313" key="1">
    <source>
        <dbReference type="EMBL" id="PJD74705.1"/>
    </source>
</evidence>
<dbReference type="EMBL" id="NEEU01000004">
    <property type="protein sequence ID" value="PJD74705.1"/>
    <property type="molecule type" value="Genomic_DNA"/>
</dbReference>